<sequence length="281" mass="31117">MKQILVPTDFSEQAENALQLAAEMAKANDAELLVLHVVEIPGQQSFSTTGEPDYADPMEAVFVKKMIEKGEQQLEEITQRDIVKGVNLKTNIKAGNAYHNISDIISDYEPDLIVMGTNGATGAEEILIGSNTEKVVRNAHCPVLSLKKKVTLADLNNIVFASDMKDEAIDLVKRLQNIVQHSQAKIHLLRVNTPNNFEGSAQTMNRMKAYVEKNGLNAEQHIYNSNTEEEGIMEFAHDNNIDMIVMGTHGRKGLMHLFSGSIAEDVVNHSKLPVLTLKIQD</sequence>
<accession>A0A937DDN7</accession>
<evidence type="ECO:0000256" key="1">
    <source>
        <dbReference type="ARBA" id="ARBA00008791"/>
    </source>
</evidence>
<name>A0A937DDN7_9BACT</name>
<evidence type="ECO:0000259" key="2">
    <source>
        <dbReference type="Pfam" id="PF00582"/>
    </source>
</evidence>
<dbReference type="Gene3D" id="3.40.50.620">
    <property type="entry name" value="HUPs"/>
    <property type="match status" value="2"/>
</dbReference>
<dbReference type="SUPFAM" id="SSF52402">
    <property type="entry name" value="Adenine nucleotide alpha hydrolases-like"/>
    <property type="match status" value="2"/>
</dbReference>
<gene>
    <name evidence="3" type="ORF">JKP34_04075</name>
</gene>
<dbReference type="PANTHER" id="PTHR46268">
    <property type="entry name" value="STRESS RESPONSE PROTEIN NHAX"/>
    <property type="match status" value="1"/>
</dbReference>
<comment type="similarity">
    <text evidence="1">Belongs to the universal stress protein A family.</text>
</comment>
<evidence type="ECO:0000313" key="4">
    <source>
        <dbReference type="Proteomes" id="UP000642920"/>
    </source>
</evidence>
<dbReference type="Proteomes" id="UP000642920">
    <property type="component" value="Unassembled WGS sequence"/>
</dbReference>
<dbReference type="InterPro" id="IPR014729">
    <property type="entry name" value="Rossmann-like_a/b/a_fold"/>
</dbReference>
<dbReference type="CDD" id="cd00293">
    <property type="entry name" value="USP-like"/>
    <property type="match status" value="2"/>
</dbReference>
<dbReference type="RefSeq" id="WP_201917958.1">
    <property type="nucleotide sequence ID" value="NZ_JAERQG010000001.1"/>
</dbReference>
<organism evidence="3 4">
    <name type="scientific">Marivirga atlantica</name>
    <dbReference type="NCBI Taxonomy" id="1548457"/>
    <lineage>
        <taxon>Bacteria</taxon>
        <taxon>Pseudomonadati</taxon>
        <taxon>Bacteroidota</taxon>
        <taxon>Cytophagia</taxon>
        <taxon>Cytophagales</taxon>
        <taxon>Marivirgaceae</taxon>
        <taxon>Marivirga</taxon>
    </lineage>
</organism>
<dbReference type="InterPro" id="IPR006016">
    <property type="entry name" value="UspA"/>
</dbReference>
<feature type="domain" description="UspA" evidence="2">
    <location>
        <begin position="157"/>
        <end position="277"/>
    </location>
</feature>
<dbReference type="PANTHER" id="PTHR46268:SF6">
    <property type="entry name" value="UNIVERSAL STRESS PROTEIN UP12"/>
    <property type="match status" value="1"/>
</dbReference>
<reference evidence="3" key="1">
    <citation type="submission" date="2021-01" db="EMBL/GenBank/DDBJ databases">
        <title>Marivirga sp. nov., isolated from intertidal surface sediments.</title>
        <authorList>
            <person name="Zhang M."/>
        </authorList>
    </citation>
    <scope>NUCLEOTIDE SEQUENCE</scope>
    <source>
        <strain evidence="3">SM1354</strain>
    </source>
</reference>
<feature type="domain" description="UspA" evidence="2">
    <location>
        <begin position="1"/>
        <end position="144"/>
    </location>
</feature>
<protein>
    <submittedName>
        <fullName evidence="3">Universal stress protein</fullName>
    </submittedName>
</protein>
<dbReference type="AlphaFoldDB" id="A0A937DDN7"/>
<keyword evidence="4" id="KW-1185">Reference proteome</keyword>
<comment type="caution">
    <text evidence="3">The sequence shown here is derived from an EMBL/GenBank/DDBJ whole genome shotgun (WGS) entry which is preliminary data.</text>
</comment>
<evidence type="ECO:0000313" key="3">
    <source>
        <dbReference type="EMBL" id="MBL0764417.1"/>
    </source>
</evidence>
<dbReference type="Pfam" id="PF00582">
    <property type="entry name" value="Usp"/>
    <property type="match status" value="2"/>
</dbReference>
<dbReference type="PRINTS" id="PR01438">
    <property type="entry name" value="UNVRSLSTRESS"/>
</dbReference>
<dbReference type="EMBL" id="JAERQG010000001">
    <property type="protein sequence ID" value="MBL0764417.1"/>
    <property type="molecule type" value="Genomic_DNA"/>
</dbReference>
<proteinExistence type="inferred from homology"/>
<dbReference type="InterPro" id="IPR006015">
    <property type="entry name" value="Universal_stress_UspA"/>
</dbReference>